<feature type="transmembrane region" description="Helical" evidence="1">
    <location>
        <begin position="16"/>
        <end position="37"/>
    </location>
</feature>
<organism evidence="2 3">
    <name type="scientific">Adlercreutzia caecimuris</name>
    <dbReference type="NCBI Taxonomy" id="671266"/>
    <lineage>
        <taxon>Bacteria</taxon>
        <taxon>Bacillati</taxon>
        <taxon>Actinomycetota</taxon>
        <taxon>Coriobacteriia</taxon>
        <taxon>Eggerthellales</taxon>
        <taxon>Eggerthellaceae</taxon>
        <taxon>Adlercreutzia</taxon>
    </lineage>
</organism>
<dbReference type="RefSeq" id="WP_136432396.1">
    <property type="nucleotide sequence ID" value="NZ_CAJTBT010000006.1"/>
</dbReference>
<name>A0A4V3WV86_9ACTN</name>
<sequence length="241" mass="26072">MIKRAGRVGNRFGERLRLVAFAAMVIVVGFAASVISYTGEVVPAQSSPLEVYPIGEWVDLDNQGVMADMAKRNTDRSSIEPDYRPLGEWDGTLRLRIDEVALFDSPGAAGIPADGIQLPSYLPTWKQDGYSLCLLTYTVENVDASPLPGSTKSGKDGFCNSFIASLEGIESFDQIYFDGMIEDGSLEDGDGNVFRLEPGETRTFHSGIVMAGDGVPSALRIGDPNCGIRVALECEDKRSHL</sequence>
<dbReference type="Proteomes" id="UP000308978">
    <property type="component" value="Unassembled WGS sequence"/>
</dbReference>
<dbReference type="AlphaFoldDB" id="A0A4V3WV86"/>
<evidence type="ECO:0000313" key="2">
    <source>
        <dbReference type="EMBL" id="THG38827.1"/>
    </source>
</evidence>
<dbReference type="EMBL" id="SSTJ01000001">
    <property type="protein sequence ID" value="THG38827.1"/>
    <property type="molecule type" value="Genomic_DNA"/>
</dbReference>
<evidence type="ECO:0000313" key="3">
    <source>
        <dbReference type="Proteomes" id="UP000308978"/>
    </source>
</evidence>
<comment type="caution">
    <text evidence="2">The sequence shown here is derived from an EMBL/GenBank/DDBJ whole genome shotgun (WGS) entry which is preliminary data.</text>
</comment>
<evidence type="ECO:0000256" key="1">
    <source>
        <dbReference type="SAM" id="Phobius"/>
    </source>
</evidence>
<reference evidence="2 3" key="1">
    <citation type="submission" date="2019-04" db="EMBL/GenBank/DDBJ databases">
        <title>Microbes associate with the intestines of laboratory mice.</title>
        <authorList>
            <person name="Navarre W."/>
            <person name="Wong E."/>
            <person name="Huang K.C."/>
            <person name="Tropini C."/>
            <person name="Ng K."/>
            <person name="Yu B."/>
        </authorList>
    </citation>
    <scope>NUCLEOTIDE SEQUENCE [LARGE SCALE GENOMIC DNA]</scope>
    <source>
        <strain evidence="2 3">NM80_B27</strain>
    </source>
</reference>
<keyword evidence="1" id="KW-1133">Transmembrane helix</keyword>
<keyword evidence="1" id="KW-0472">Membrane</keyword>
<gene>
    <name evidence="2" type="ORF">E5986_00580</name>
</gene>
<keyword evidence="1" id="KW-0812">Transmembrane</keyword>
<proteinExistence type="predicted"/>
<protein>
    <submittedName>
        <fullName evidence="2">Uncharacterized protein</fullName>
    </submittedName>
</protein>
<dbReference type="GeneID" id="82189619"/>
<accession>A0A4V3WV86</accession>